<evidence type="ECO:0000313" key="4">
    <source>
        <dbReference type="Proteomes" id="UP000801492"/>
    </source>
</evidence>
<dbReference type="EMBL" id="VTPC01006419">
    <property type="protein sequence ID" value="KAF2894919.1"/>
    <property type="molecule type" value="Genomic_DNA"/>
</dbReference>
<dbReference type="Pfam" id="PF13843">
    <property type="entry name" value="DDE_Tnp_1_7"/>
    <property type="match status" value="2"/>
</dbReference>
<feature type="compositionally biased region" description="Acidic residues" evidence="1">
    <location>
        <begin position="22"/>
        <end position="35"/>
    </location>
</feature>
<dbReference type="PANTHER" id="PTHR46599">
    <property type="entry name" value="PIGGYBAC TRANSPOSABLE ELEMENT-DERIVED PROTEIN 4"/>
    <property type="match status" value="1"/>
</dbReference>
<evidence type="ECO:0000256" key="1">
    <source>
        <dbReference type="SAM" id="MobiDB-lite"/>
    </source>
</evidence>
<feature type="region of interest" description="Disordered" evidence="1">
    <location>
        <begin position="365"/>
        <end position="385"/>
    </location>
</feature>
<sequence>MANRRGLSNAELELELHGLPEDCSDSESNVSDEDLSPASNSDEDFISRPSSSPDSDENLESLESYTFSVNQIQIGQLRDRSSNFISYASEASTSNCSQLESRNATTGVCVTTFHEENGTRPSLEDGSRHVGKDKTTIWTVTAHNINTHGKFSAQNVLKEAADPIAHARRNVTEGSVSSSWRMFIDDSMLRHIKKCTETEVRRHGAENSSLSLEELDAFIALLYARGAYSATNLKLHHMWSNVWGPPVFSQTMGRNRFKEIVRYLSFDMKNRNDELRPRGESLPENVVIRLMEPYLTTGRNGTTDNFFTSLKLAERLKAMQTSIVGTMKRTRKEIPAVNLSVPGPAGVKKRKLNNIERTSTLTEKELKEKMDKDSDRFSEQLYKCK</sequence>
<evidence type="ECO:0000313" key="3">
    <source>
        <dbReference type="EMBL" id="KAF2894919.1"/>
    </source>
</evidence>
<protein>
    <recommendedName>
        <fullName evidence="2">PiggyBac transposable element-derived protein domain-containing protein</fullName>
    </recommendedName>
</protein>
<reference evidence="3" key="1">
    <citation type="submission" date="2019-08" db="EMBL/GenBank/DDBJ databases">
        <title>The genome of the North American firefly Photinus pyralis.</title>
        <authorList>
            <consortium name="Photinus pyralis genome working group"/>
            <person name="Fallon T.R."/>
            <person name="Sander Lower S.E."/>
            <person name="Weng J.-K."/>
        </authorList>
    </citation>
    <scope>NUCLEOTIDE SEQUENCE</scope>
    <source>
        <strain evidence="3">TRF0915ILg1</strain>
        <tissue evidence="3">Whole body</tissue>
    </source>
</reference>
<name>A0A8K0CYS9_IGNLU</name>
<gene>
    <name evidence="3" type="ORF">ILUMI_11255</name>
</gene>
<dbReference type="AlphaFoldDB" id="A0A8K0CYS9"/>
<accession>A0A8K0CYS9</accession>
<feature type="domain" description="PiggyBac transposable element-derived protein" evidence="2">
    <location>
        <begin position="181"/>
        <end position="273"/>
    </location>
</feature>
<organism evidence="3 4">
    <name type="scientific">Ignelater luminosus</name>
    <name type="common">Cucubano</name>
    <name type="synonym">Pyrophorus luminosus</name>
    <dbReference type="NCBI Taxonomy" id="2038154"/>
    <lineage>
        <taxon>Eukaryota</taxon>
        <taxon>Metazoa</taxon>
        <taxon>Ecdysozoa</taxon>
        <taxon>Arthropoda</taxon>
        <taxon>Hexapoda</taxon>
        <taxon>Insecta</taxon>
        <taxon>Pterygota</taxon>
        <taxon>Neoptera</taxon>
        <taxon>Endopterygota</taxon>
        <taxon>Coleoptera</taxon>
        <taxon>Polyphaga</taxon>
        <taxon>Elateriformia</taxon>
        <taxon>Elateroidea</taxon>
        <taxon>Elateridae</taxon>
        <taxon>Agrypninae</taxon>
        <taxon>Pyrophorini</taxon>
        <taxon>Ignelater</taxon>
    </lineage>
</organism>
<evidence type="ECO:0000259" key="2">
    <source>
        <dbReference type="Pfam" id="PF13843"/>
    </source>
</evidence>
<feature type="compositionally biased region" description="Basic and acidic residues" evidence="1">
    <location>
        <begin position="365"/>
        <end position="378"/>
    </location>
</feature>
<comment type="caution">
    <text evidence="3">The sequence shown here is derived from an EMBL/GenBank/DDBJ whole genome shotgun (WGS) entry which is preliminary data.</text>
</comment>
<dbReference type="Proteomes" id="UP000801492">
    <property type="component" value="Unassembled WGS sequence"/>
</dbReference>
<dbReference type="OrthoDB" id="10049986at2759"/>
<proteinExistence type="predicted"/>
<keyword evidence="4" id="KW-1185">Reference proteome</keyword>
<feature type="region of interest" description="Disordered" evidence="1">
    <location>
        <begin position="1"/>
        <end position="59"/>
    </location>
</feature>
<dbReference type="InterPro" id="IPR029526">
    <property type="entry name" value="PGBD"/>
</dbReference>
<dbReference type="PANTHER" id="PTHR46599:SF3">
    <property type="entry name" value="PIGGYBAC TRANSPOSABLE ELEMENT-DERIVED PROTEIN 4"/>
    <property type="match status" value="1"/>
</dbReference>
<feature type="domain" description="PiggyBac transposable element-derived protein" evidence="2">
    <location>
        <begin position="278"/>
        <end position="348"/>
    </location>
</feature>